<evidence type="ECO:0000259" key="1">
    <source>
        <dbReference type="Pfam" id="PF09834"/>
    </source>
</evidence>
<proteinExistence type="predicted"/>
<accession>A0A3B0TYA5</accession>
<feature type="domain" description="DUF2061" evidence="1">
    <location>
        <begin position="31"/>
        <end position="82"/>
    </location>
</feature>
<dbReference type="Pfam" id="PF09834">
    <property type="entry name" value="DUF2061"/>
    <property type="match status" value="1"/>
</dbReference>
<gene>
    <name evidence="2" type="ORF">MNBD_BACTEROID04-1581</name>
</gene>
<evidence type="ECO:0000313" key="2">
    <source>
        <dbReference type="EMBL" id="VAW22998.1"/>
    </source>
</evidence>
<dbReference type="AlphaFoldDB" id="A0A3B0TYA5"/>
<dbReference type="EMBL" id="UOER01000172">
    <property type="protein sequence ID" value="VAW22998.1"/>
    <property type="molecule type" value="Genomic_DNA"/>
</dbReference>
<sequence>MIIDQIFTWNNNKSKKTNESEINSEKPARSIVKAISWRIVGTIDTILISWFITGKITLALSIGLIEVITKMVLYFFHERIWNLIKWGKQ</sequence>
<protein>
    <recommendedName>
        <fullName evidence="1">DUF2061 domain-containing protein</fullName>
    </recommendedName>
</protein>
<reference evidence="2" key="1">
    <citation type="submission" date="2018-06" db="EMBL/GenBank/DDBJ databases">
        <authorList>
            <person name="Zhirakovskaya E."/>
        </authorList>
    </citation>
    <scope>NUCLEOTIDE SEQUENCE</scope>
</reference>
<dbReference type="InterPro" id="IPR018638">
    <property type="entry name" value="DUF2061_membrane"/>
</dbReference>
<name>A0A3B0TYA5_9ZZZZ</name>
<organism evidence="2">
    <name type="scientific">hydrothermal vent metagenome</name>
    <dbReference type="NCBI Taxonomy" id="652676"/>
    <lineage>
        <taxon>unclassified sequences</taxon>
        <taxon>metagenomes</taxon>
        <taxon>ecological metagenomes</taxon>
    </lineage>
</organism>